<protein>
    <submittedName>
        <fullName evidence="1">Suf-domain-containing protein</fullName>
    </submittedName>
</protein>
<gene>
    <name evidence="1" type="ORF">FA95DRAFT_1553327</name>
</gene>
<name>A0ACB8S904_9AGAM</name>
<accession>A0ACB8S904</accession>
<evidence type="ECO:0000313" key="2">
    <source>
        <dbReference type="Proteomes" id="UP000814033"/>
    </source>
</evidence>
<sequence>MDSASAIATLDQVQNVSESPADNAQNLADAPTDTPSRESHELPQENIALLHREDPPRPATPPIDTNGAVVKPEQRSVELPTSEWDQQLKSLQTQPHDPDGWNKYVRLAEESDDLEKIKETYEALLRMYPNSAAAQIAYLNHFLIPGYFTFAEDLFKRFLRTSPAVELWRFYLTYVRRINLDPSTRDIVRKAYEYALNHVGQDKDSSDIWIDYIQFLRSGETGSTWEEQQKMDALRKVYHRAVQIPLENVETLWQELEAFENGLNRITAKKFMNDLSPSYMQARTVLRQLQRHLGPLFPPASPSNATRPSFHFPPLPTFNSAERTLVGAWKNYLRWEESNPLEIEDKDKATFISRVQGVYRKAVIRMRFFGEIWYMAYVWTNSIGKSEEAINILKAGIEANPTSFLLNFAYAEVLEVAQKHEEAHAVFEKFLDALRIDLEKIENTISPTGGQDSSDAAPEIPNNSSFATQPDDTKPPRTKELADKRREYGLAWTMYMRFARRAEGLKASRALFARARRDRWNPWEVYESAAIAEYHLTKNADIATRIFEKGLEVHGDEVEFVSHYLGFLLSVNDENNARALFERMISSFSPERARPLWERWARHEYQYGDLAAAQKLEKRMAEAYPGDPPIKRFAQRHTYHSIDAIASRDLGVAMARQSSGSGSSHGSSSSLGRTDTQQSFGSTIITPTGSQQLPISSQKRASSPDHKRRDDSYGPASYKRARPSTPPPRDRWEGANHGRRRYGSPSWEKDKEKDSPVGIRRVKDVEDEKPVSLPSVISWFVGQLPTPGSFDGPVFRTDDLMQVFRNAVIPSVTGRARSPPPPPPRAGGRPPPDYGPYQGPGSGRRRY</sequence>
<evidence type="ECO:0000313" key="1">
    <source>
        <dbReference type="EMBL" id="KAI0052667.1"/>
    </source>
</evidence>
<comment type="caution">
    <text evidence="1">The sequence shown here is derived from an EMBL/GenBank/DDBJ whole genome shotgun (WGS) entry which is preliminary data.</text>
</comment>
<dbReference type="EMBL" id="MU275844">
    <property type="protein sequence ID" value="KAI0052667.1"/>
    <property type="molecule type" value="Genomic_DNA"/>
</dbReference>
<reference evidence="1" key="1">
    <citation type="submission" date="2021-02" db="EMBL/GenBank/DDBJ databases">
        <authorList>
            <consortium name="DOE Joint Genome Institute"/>
            <person name="Ahrendt S."/>
            <person name="Looney B.P."/>
            <person name="Miyauchi S."/>
            <person name="Morin E."/>
            <person name="Drula E."/>
            <person name="Courty P.E."/>
            <person name="Chicoki N."/>
            <person name="Fauchery L."/>
            <person name="Kohler A."/>
            <person name="Kuo A."/>
            <person name="Labutti K."/>
            <person name="Pangilinan J."/>
            <person name="Lipzen A."/>
            <person name="Riley R."/>
            <person name="Andreopoulos W."/>
            <person name="He G."/>
            <person name="Johnson J."/>
            <person name="Barry K.W."/>
            <person name="Grigoriev I.V."/>
            <person name="Nagy L."/>
            <person name="Hibbett D."/>
            <person name="Henrissat B."/>
            <person name="Matheny P.B."/>
            <person name="Labbe J."/>
            <person name="Martin F."/>
        </authorList>
    </citation>
    <scope>NUCLEOTIDE SEQUENCE</scope>
    <source>
        <strain evidence="1">FP105234-sp</strain>
    </source>
</reference>
<dbReference type="Proteomes" id="UP000814033">
    <property type="component" value="Unassembled WGS sequence"/>
</dbReference>
<proteinExistence type="predicted"/>
<organism evidence="1 2">
    <name type="scientific">Auriscalpium vulgare</name>
    <dbReference type="NCBI Taxonomy" id="40419"/>
    <lineage>
        <taxon>Eukaryota</taxon>
        <taxon>Fungi</taxon>
        <taxon>Dikarya</taxon>
        <taxon>Basidiomycota</taxon>
        <taxon>Agaricomycotina</taxon>
        <taxon>Agaricomycetes</taxon>
        <taxon>Russulales</taxon>
        <taxon>Auriscalpiaceae</taxon>
        <taxon>Auriscalpium</taxon>
    </lineage>
</organism>
<reference evidence="1" key="2">
    <citation type="journal article" date="2022" name="New Phytol.">
        <title>Evolutionary transition to the ectomycorrhizal habit in the genomes of a hyperdiverse lineage of mushroom-forming fungi.</title>
        <authorList>
            <person name="Looney B."/>
            <person name="Miyauchi S."/>
            <person name="Morin E."/>
            <person name="Drula E."/>
            <person name="Courty P.E."/>
            <person name="Kohler A."/>
            <person name="Kuo A."/>
            <person name="LaButti K."/>
            <person name="Pangilinan J."/>
            <person name="Lipzen A."/>
            <person name="Riley R."/>
            <person name="Andreopoulos W."/>
            <person name="He G."/>
            <person name="Johnson J."/>
            <person name="Nolan M."/>
            <person name="Tritt A."/>
            <person name="Barry K.W."/>
            <person name="Grigoriev I.V."/>
            <person name="Nagy L.G."/>
            <person name="Hibbett D."/>
            <person name="Henrissat B."/>
            <person name="Matheny P.B."/>
            <person name="Labbe J."/>
            <person name="Martin F.M."/>
        </authorList>
    </citation>
    <scope>NUCLEOTIDE SEQUENCE</scope>
    <source>
        <strain evidence="1">FP105234-sp</strain>
    </source>
</reference>
<keyword evidence="2" id="KW-1185">Reference proteome</keyword>